<evidence type="ECO:0000313" key="2">
    <source>
        <dbReference type="EMBL" id="DAD98087.1"/>
    </source>
</evidence>
<feature type="region of interest" description="Disordered" evidence="1">
    <location>
        <begin position="198"/>
        <end position="217"/>
    </location>
</feature>
<proteinExistence type="predicted"/>
<evidence type="ECO:0000256" key="1">
    <source>
        <dbReference type="SAM" id="MobiDB-lite"/>
    </source>
</evidence>
<feature type="region of interest" description="Disordered" evidence="1">
    <location>
        <begin position="1"/>
        <end position="24"/>
    </location>
</feature>
<sequence>MMSNDLTVRNLPDPSTKLTPHPIHGVRPVRRIQHARGKLDTTLTPAHSNLPNNLTIKISDNQRILHHCKSNTTGARHRSETLHDRGAHNKTSKHFLHPIRNVLSTGRTNIGSPAKSFNIVHGQRDLTGNERYFTHRLRVNVEPRRMRERIRRPPSGSSLNGSAGMLNNRIMSEVVHKSVPDGTLRSVLPSERVNVQLNAASPHSDHHGANRRPARRHYQSRKLVLVNMETILIGQGKNAVIDFRHTHHGSQPLTSGTTIVRKLGKIGGHNAIGQKNVLPVHYLHCAVQPNAPRPIRDVNGEMRVVKHSVSPPVPCVCVARIAGGVSVLPASPTGSR</sequence>
<accession>A0A8S5NUL0</accession>
<organism evidence="2">
    <name type="scientific">Siphoviridae sp. ctQ091</name>
    <dbReference type="NCBI Taxonomy" id="2825490"/>
    <lineage>
        <taxon>Viruses</taxon>
        <taxon>Duplodnaviria</taxon>
        <taxon>Heunggongvirae</taxon>
        <taxon>Uroviricota</taxon>
        <taxon>Caudoviricetes</taxon>
    </lineage>
</organism>
<protein>
    <submittedName>
        <fullName evidence="2">Uncharacterized protein</fullName>
    </submittedName>
</protein>
<reference evidence="2" key="1">
    <citation type="journal article" date="2021" name="Proc. Natl. Acad. Sci. U.S.A.">
        <title>A Catalog of Tens of Thousands of Viruses from Human Metagenomes Reveals Hidden Associations with Chronic Diseases.</title>
        <authorList>
            <person name="Tisza M.J."/>
            <person name="Buck C.B."/>
        </authorList>
    </citation>
    <scope>NUCLEOTIDE SEQUENCE</scope>
    <source>
        <strain evidence="2">CtQ091</strain>
    </source>
</reference>
<name>A0A8S5NUL0_9CAUD</name>
<dbReference type="EMBL" id="BK015252">
    <property type="protein sequence ID" value="DAD98087.1"/>
    <property type="molecule type" value="Genomic_DNA"/>
</dbReference>